<reference evidence="3" key="1">
    <citation type="submission" date="2019-07" db="EMBL/GenBank/DDBJ databases">
        <title>De Novo Assembly of kiwifruit Actinidia rufa.</title>
        <authorList>
            <person name="Sugita-Konishi S."/>
            <person name="Sato K."/>
            <person name="Mori E."/>
            <person name="Abe Y."/>
            <person name="Kisaki G."/>
            <person name="Hamano K."/>
            <person name="Suezawa K."/>
            <person name="Otani M."/>
            <person name="Fukuda T."/>
            <person name="Manabe T."/>
            <person name="Gomi K."/>
            <person name="Tabuchi M."/>
            <person name="Akimitsu K."/>
            <person name="Kataoka I."/>
        </authorList>
    </citation>
    <scope>NUCLEOTIDE SEQUENCE [LARGE SCALE GENOMIC DNA]</scope>
    <source>
        <strain evidence="3">cv. Fuchu</strain>
    </source>
</reference>
<sequence>MRDKSSAGTRFVAVEFSEDVEGGDEADEVETHDEDHGRADLQPRSVIRVELQHVASASGTTAPSNPPEPLDDPPIRLHLIPVVAAVEPRRAAPTGPGREVEEVDAWDWDEPFTIV</sequence>
<name>A0A7J0DAD6_9ERIC</name>
<evidence type="ECO:0000313" key="2">
    <source>
        <dbReference type="EMBL" id="GFS30887.1"/>
    </source>
</evidence>
<proteinExistence type="predicted"/>
<comment type="caution">
    <text evidence="2">The sequence shown here is derived from an EMBL/GenBank/DDBJ whole genome shotgun (WGS) entry which is preliminary data.</text>
</comment>
<protein>
    <submittedName>
        <fullName evidence="2">Preprotein translocase Sec, Sec61-beta subunit protein</fullName>
    </submittedName>
</protein>
<evidence type="ECO:0000256" key="1">
    <source>
        <dbReference type="SAM" id="MobiDB-lite"/>
    </source>
</evidence>
<feature type="region of interest" description="Disordered" evidence="1">
    <location>
        <begin position="1"/>
        <end position="74"/>
    </location>
</feature>
<keyword evidence="3" id="KW-1185">Reference proteome</keyword>
<organism evidence="2 3">
    <name type="scientific">Actinidia rufa</name>
    <dbReference type="NCBI Taxonomy" id="165716"/>
    <lineage>
        <taxon>Eukaryota</taxon>
        <taxon>Viridiplantae</taxon>
        <taxon>Streptophyta</taxon>
        <taxon>Embryophyta</taxon>
        <taxon>Tracheophyta</taxon>
        <taxon>Spermatophyta</taxon>
        <taxon>Magnoliopsida</taxon>
        <taxon>eudicotyledons</taxon>
        <taxon>Gunneridae</taxon>
        <taxon>Pentapetalae</taxon>
        <taxon>asterids</taxon>
        <taxon>Ericales</taxon>
        <taxon>Actinidiaceae</taxon>
        <taxon>Actinidia</taxon>
    </lineage>
</organism>
<dbReference type="EMBL" id="BJWL01000133">
    <property type="protein sequence ID" value="GFS30887.1"/>
    <property type="molecule type" value="Genomic_DNA"/>
</dbReference>
<evidence type="ECO:0000313" key="3">
    <source>
        <dbReference type="Proteomes" id="UP000585474"/>
    </source>
</evidence>
<accession>A0A7J0DAD6</accession>
<dbReference type="AlphaFoldDB" id="A0A7J0DAD6"/>
<feature type="compositionally biased region" description="Acidic residues" evidence="1">
    <location>
        <begin position="16"/>
        <end position="32"/>
    </location>
</feature>
<dbReference type="Proteomes" id="UP000585474">
    <property type="component" value="Unassembled WGS sequence"/>
</dbReference>
<gene>
    <name evidence="2" type="ORF">Acr_00g0014610</name>
</gene>